<gene>
    <name evidence="1" type="ORF">BQ8482_310026</name>
</gene>
<protein>
    <submittedName>
        <fullName evidence="1">Uncharacterized protein</fullName>
    </submittedName>
</protein>
<evidence type="ECO:0000313" key="2">
    <source>
        <dbReference type="Proteomes" id="UP000245698"/>
    </source>
</evidence>
<name>A0A2P9ANK5_9HYPH</name>
<dbReference type="Proteomes" id="UP000245698">
    <property type="component" value="Unassembled WGS sequence"/>
</dbReference>
<reference evidence="2" key="1">
    <citation type="submission" date="2016-12" db="EMBL/GenBank/DDBJ databases">
        <authorList>
            <person name="Brunel B."/>
        </authorList>
    </citation>
    <scope>NUCLEOTIDE SEQUENCE [LARGE SCALE GENOMIC DNA]</scope>
</reference>
<evidence type="ECO:0000313" key="1">
    <source>
        <dbReference type="EMBL" id="SJM32705.1"/>
    </source>
</evidence>
<organism evidence="1 2">
    <name type="scientific">Mesorhizobium delmotii</name>
    <dbReference type="NCBI Taxonomy" id="1631247"/>
    <lineage>
        <taxon>Bacteria</taxon>
        <taxon>Pseudomonadati</taxon>
        <taxon>Pseudomonadota</taxon>
        <taxon>Alphaproteobacteria</taxon>
        <taxon>Hyphomicrobiales</taxon>
        <taxon>Phyllobacteriaceae</taxon>
        <taxon>Mesorhizobium</taxon>
    </lineage>
</organism>
<keyword evidence="2" id="KW-1185">Reference proteome</keyword>
<sequence length="51" mass="5849">MIGGRIRSGSIWLRLQKSIFRRWHVFHTEKNAAQGLVKQVALLLGKTQQSC</sequence>
<dbReference type="EMBL" id="FUIG01000039">
    <property type="protein sequence ID" value="SJM32705.1"/>
    <property type="molecule type" value="Genomic_DNA"/>
</dbReference>
<dbReference type="AlphaFoldDB" id="A0A2P9ANK5"/>
<proteinExistence type="predicted"/>
<accession>A0A2P9ANK5</accession>